<evidence type="ECO:0000313" key="2">
    <source>
        <dbReference type="Proteomes" id="UP000010552"/>
    </source>
</evidence>
<gene>
    <name evidence="1" type="ORF">PAL_GLEAN10002174</name>
</gene>
<sequence>MRVSMPSGIRQISRPRAERCCWLSHEHGKFDRFSPRVCGTFQAVSQPENLGLRGATAVPAQSDIVEVACIVPGLPETAEGRTMVTLAQPTARRI</sequence>
<name>L5K768_PTEAL</name>
<evidence type="ECO:0000313" key="1">
    <source>
        <dbReference type="EMBL" id="ELK07554.1"/>
    </source>
</evidence>
<organism evidence="1 2">
    <name type="scientific">Pteropus alecto</name>
    <name type="common">Black flying fox</name>
    <dbReference type="NCBI Taxonomy" id="9402"/>
    <lineage>
        <taxon>Eukaryota</taxon>
        <taxon>Metazoa</taxon>
        <taxon>Chordata</taxon>
        <taxon>Craniata</taxon>
        <taxon>Vertebrata</taxon>
        <taxon>Euteleostomi</taxon>
        <taxon>Mammalia</taxon>
        <taxon>Eutheria</taxon>
        <taxon>Laurasiatheria</taxon>
        <taxon>Chiroptera</taxon>
        <taxon>Yinpterochiroptera</taxon>
        <taxon>Pteropodoidea</taxon>
        <taxon>Pteropodidae</taxon>
        <taxon>Pteropodinae</taxon>
        <taxon>Pteropus</taxon>
    </lineage>
</organism>
<accession>L5K768</accession>
<dbReference type="AlphaFoldDB" id="L5K768"/>
<dbReference type="EMBL" id="KB030955">
    <property type="protein sequence ID" value="ELK07554.1"/>
    <property type="molecule type" value="Genomic_DNA"/>
</dbReference>
<reference evidence="2" key="1">
    <citation type="journal article" date="2013" name="Science">
        <title>Comparative analysis of bat genomes provides insight into the evolution of flight and immunity.</title>
        <authorList>
            <person name="Zhang G."/>
            <person name="Cowled C."/>
            <person name="Shi Z."/>
            <person name="Huang Z."/>
            <person name="Bishop-Lilly K.A."/>
            <person name="Fang X."/>
            <person name="Wynne J.W."/>
            <person name="Xiong Z."/>
            <person name="Baker M.L."/>
            <person name="Zhao W."/>
            <person name="Tachedjian M."/>
            <person name="Zhu Y."/>
            <person name="Zhou P."/>
            <person name="Jiang X."/>
            <person name="Ng J."/>
            <person name="Yang L."/>
            <person name="Wu L."/>
            <person name="Xiao J."/>
            <person name="Feng Y."/>
            <person name="Chen Y."/>
            <person name="Sun X."/>
            <person name="Zhang Y."/>
            <person name="Marsh G.A."/>
            <person name="Crameri G."/>
            <person name="Broder C.C."/>
            <person name="Frey K.G."/>
            <person name="Wang L.F."/>
            <person name="Wang J."/>
        </authorList>
    </citation>
    <scope>NUCLEOTIDE SEQUENCE [LARGE SCALE GENOMIC DNA]</scope>
</reference>
<proteinExistence type="predicted"/>
<protein>
    <submittedName>
        <fullName evidence="1">Uncharacterized protein</fullName>
    </submittedName>
</protein>
<dbReference type="Proteomes" id="UP000010552">
    <property type="component" value="Unassembled WGS sequence"/>
</dbReference>
<keyword evidence="2" id="KW-1185">Reference proteome</keyword>
<dbReference type="InParanoid" id="L5K768"/>